<feature type="compositionally biased region" description="Polar residues" evidence="1">
    <location>
        <begin position="52"/>
        <end position="61"/>
    </location>
</feature>
<feature type="compositionally biased region" description="Basic and acidic residues" evidence="1">
    <location>
        <begin position="267"/>
        <end position="277"/>
    </location>
</feature>
<feature type="compositionally biased region" description="Polar residues" evidence="1">
    <location>
        <begin position="109"/>
        <end position="120"/>
    </location>
</feature>
<gene>
    <name evidence="2" type="ORF">M011DRAFT_460520</name>
</gene>
<feature type="region of interest" description="Disordered" evidence="1">
    <location>
        <begin position="1"/>
        <end position="21"/>
    </location>
</feature>
<feature type="compositionally biased region" description="Low complexity" evidence="1">
    <location>
        <begin position="62"/>
        <end position="72"/>
    </location>
</feature>
<keyword evidence="3" id="KW-1185">Reference proteome</keyword>
<sequence length="291" mass="32693">MATYGKKRGLFGMFNRSNRQEKPVLSANFAGGVTPRNLIPQEPPSLHYGTPAQPSGITGTPQTYQNQYQHQQGDIKSQQQIGQHLLQPAPITSTSHNLYATTAGGYPTHQVSPHSGNQQYSGQTKQALQMQPANPAGLAQQQQQMKNWQVRHDRDQAAQRKTWWELNQAARSRREEKARPNNNLSSKFFSGKRFPVLKWGGANGANTGAFNQYRGDVNPPAYSIMDPNMQIYAPQSVPQHPSQSVPQHPPQSVPQHPPHKASAGESRWFRERGDKYPRQPWSEGDERKMGW</sequence>
<reference evidence="2" key="1">
    <citation type="journal article" date="2020" name="Stud. Mycol.">
        <title>101 Dothideomycetes genomes: a test case for predicting lifestyles and emergence of pathogens.</title>
        <authorList>
            <person name="Haridas S."/>
            <person name="Albert R."/>
            <person name="Binder M."/>
            <person name="Bloem J."/>
            <person name="Labutti K."/>
            <person name="Salamov A."/>
            <person name="Andreopoulos B."/>
            <person name="Baker S."/>
            <person name="Barry K."/>
            <person name="Bills G."/>
            <person name="Bluhm B."/>
            <person name="Cannon C."/>
            <person name="Castanera R."/>
            <person name="Culley D."/>
            <person name="Daum C."/>
            <person name="Ezra D."/>
            <person name="Gonzalez J."/>
            <person name="Henrissat B."/>
            <person name="Kuo A."/>
            <person name="Liang C."/>
            <person name="Lipzen A."/>
            <person name="Lutzoni F."/>
            <person name="Magnuson J."/>
            <person name="Mondo S."/>
            <person name="Nolan M."/>
            <person name="Ohm R."/>
            <person name="Pangilinan J."/>
            <person name="Park H.-J."/>
            <person name="Ramirez L."/>
            <person name="Alfaro M."/>
            <person name="Sun H."/>
            <person name="Tritt A."/>
            <person name="Yoshinaga Y."/>
            <person name="Zwiers L.-H."/>
            <person name="Turgeon B."/>
            <person name="Goodwin S."/>
            <person name="Spatafora J."/>
            <person name="Crous P."/>
            <person name="Grigoriev I."/>
        </authorList>
    </citation>
    <scope>NUCLEOTIDE SEQUENCE</scope>
    <source>
        <strain evidence="2">CBS 119925</strain>
    </source>
</reference>
<dbReference type="EMBL" id="MU006585">
    <property type="protein sequence ID" value="KAF2745043.1"/>
    <property type="molecule type" value="Genomic_DNA"/>
</dbReference>
<accession>A0A6A6V4Q7</accession>
<proteinExistence type="predicted"/>
<protein>
    <submittedName>
        <fullName evidence="2">Uncharacterized protein</fullName>
    </submittedName>
</protein>
<feature type="compositionally biased region" description="Pro residues" evidence="1">
    <location>
        <begin position="247"/>
        <end position="256"/>
    </location>
</feature>
<dbReference type="Proteomes" id="UP000799440">
    <property type="component" value="Unassembled WGS sequence"/>
</dbReference>
<feature type="region of interest" description="Disordered" evidence="1">
    <location>
        <begin position="233"/>
        <end position="291"/>
    </location>
</feature>
<evidence type="ECO:0000313" key="2">
    <source>
        <dbReference type="EMBL" id="KAF2745043.1"/>
    </source>
</evidence>
<feature type="compositionally biased region" description="Low complexity" evidence="1">
    <location>
        <begin position="234"/>
        <end position="246"/>
    </location>
</feature>
<feature type="region of interest" description="Disordered" evidence="1">
    <location>
        <begin position="97"/>
        <end position="120"/>
    </location>
</feature>
<evidence type="ECO:0000313" key="3">
    <source>
        <dbReference type="Proteomes" id="UP000799440"/>
    </source>
</evidence>
<feature type="region of interest" description="Disordered" evidence="1">
    <location>
        <begin position="34"/>
        <end position="82"/>
    </location>
</feature>
<evidence type="ECO:0000256" key="1">
    <source>
        <dbReference type="SAM" id="MobiDB-lite"/>
    </source>
</evidence>
<dbReference type="AlphaFoldDB" id="A0A6A6V4Q7"/>
<name>A0A6A6V4Q7_9PLEO</name>
<organism evidence="2 3">
    <name type="scientific">Sporormia fimetaria CBS 119925</name>
    <dbReference type="NCBI Taxonomy" id="1340428"/>
    <lineage>
        <taxon>Eukaryota</taxon>
        <taxon>Fungi</taxon>
        <taxon>Dikarya</taxon>
        <taxon>Ascomycota</taxon>
        <taxon>Pezizomycotina</taxon>
        <taxon>Dothideomycetes</taxon>
        <taxon>Pleosporomycetidae</taxon>
        <taxon>Pleosporales</taxon>
        <taxon>Sporormiaceae</taxon>
        <taxon>Sporormia</taxon>
    </lineage>
</organism>